<dbReference type="RefSeq" id="WP_027699262.1">
    <property type="nucleotide sequence ID" value="NZ_DF820491.1"/>
</dbReference>
<keyword evidence="2" id="KW-1185">Reference proteome</keyword>
<reference evidence="2" key="1">
    <citation type="journal article" date="2014" name="Genome Announc.">
        <title>Draft genome sequence of Weissella oryzae SG25T, isolated from fermented rice grains.</title>
        <authorList>
            <person name="Tanizawa Y."/>
            <person name="Fujisawa T."/>
            <person name="Mochizuki T."/>
            <person name="Kaminuma E."/>
            <person name="Suzuki Y."/>
            <person name="Nakamura Y."/>
            <person name="Tohno M."/>
        </authorList>
    </citation>
    <scope>NUCLEOTIDE SEQUENCE [LARGE SCALE GENOMIC DNA]</scope>
    <source>
        <strain evidence="2">DSM 25784 / JCM 18191 / LMG 30913 / SG25</strain>
    </source>
</reference>
<dbReference type="AlphaFoldDB" id="A0A069CVL5"/>
<gene>
    <name evidence="1" type="ORF">WOSG25_080910</name>
</gene>
<accession>A0A069CVL5</accession>
<dbReference type="Pfam" id="PF13743">
    <property type="entry name" value="Thioredoxin_5"/>
    <property type="match status" value="1"/>
</dbReference>
<proteinExistence type="predicted"/>
<protein>
    <submittedName>
        <fullName evidence="1">Uncharacterized protein</fullName>
    </submittedName>
</protein>
<organism evidence="1 2">
    <name type="scientific">Weissella oryzae (strain DSM 25784 / JCM 18191 / LMG 30913 / SG25)</name>
    <dbReference type="NCBI Taxonomy" id="1329250"/>
    <lineage>
        <taxon>Bacteria</taxon>
        <taxon>Bacillati</taxon>
        <taxon>Bacillota</taxon>
        <taxon>Bacilli</taxon>
        <taxon>Lactobacillales</taxon>
        <taxon>Lactobacillaceae</taxon>
        <taxon>Weissella</taxon>
    </lineage>
</organism>
<dbReference type="OrthoDB" id="2156137at2"/>
<evidence type="ECO:0000313" key="2">
    <source>
        <dbReference type="Proteomes" id="UP000030643"/>
    </source>
</evidence>
<evidence type="ECO:0000313" key="1">
    <source>
        <dbReference type="EMBL" id="GAK31258.1"/>
    </source>
</evidence>
<dbReference type="Proteomes" id="UP000030643">
    <property type="component" value="Unassembled WGS sequence"/>
</dbReference>
<dbReference type="STRING" id="1329250.WOSG25_080910"/>
<dbReference type="EMBL" id="DF820491">
    <property type="protein sequence ID" value="GAK31258.1"/>
    <property type="molecule type" value="Genomic_DNA"/>
</dbReference>
<sequence>MNEMLLFIEPLSMDAVDLEERLITINSQLVEPNKLRLIPVINIQTLKNVDYQMGQVLYQFVLDYQAVHIWGASKARQFLLAGQKAIAAGAVYNEQLVIKMLADLAINWDEFLIERNDPANRQGLMRKQRIAQSYIKENTLPLLVIENEQTDQLRPFLEEAALIDLEVAVQDAII</sequence>
<name>A0A069CVL5_WEIOS</name>